<evidence type="ECO:0000256" key="2">
    <source>
        <dbReference type="ARBA" id="ARBA00012483"/>
    </source>
</evidence>
<dbReference type="InterPro" id="IPR013083">
    <property type="entry name" value="Znf_RING/FYVE/PHD"/>
</dbReference>
<evidence type="ECO:0000256" key="8">
    <source>
        <dbReference type="PROSITE-ProRule" id="PRU00175"/>
    </source>
</evidence>
<dbReference type="PANTHER" id="PTHR15710:SF243">
    <property type="entry name" value="E3 UBIQUITIN-PROTEIN LIGASE PRAJA-2 ISOFORM X1"/>
    <property type="match status" value="1"/>
</dbReference>
<dbReference type="Proteomes" id="UP001289374">
    <property type="component" value="Unassembled WGS sequence"/>
</dbReference>
<dbReference type="EC" id="2.3.2.27" evidence="2"/>
<evidence type="ECO:0000256" key="10">
    <source>
        <dbReference type="SAM" id="Phobius"/>
    </source>
</evidence>
<feature type="compositionally biased region" description="Acidic residues" evidence="9">
    <location>
        <begin position="240"/>
        <end position="258"/>
    </location>
</feature>
<gene>
    <name evidence="12" type="ORF">Sango_1435200</name>
</gene>
<dbReference type="GO" id="GO:0005737">
    <property type="term" value="C:cytoplasm"/>
    <property type="evidence" value="ECO:0007669"/>
    <property type="project" value="TreeGrafter"/>
</dbReference>
<keyword evidence="10" id="KW-0472">Membrane</keyword>
<evidence type="ECO:0000256" key="7">
    <source>
        <dbReference type="ARBA" id="ARBA00022833"/>
    </source>
</evidence>
<dbReference type="Gene3D" id="3.30.40.10">
    <property type="entry name" value="Zinc/RING finger domain, C3HC4 (zinc finger)"/>
    <property type="match status" value="1"/>
</dbReference>
<comment type="catalytic activity">
    <reaction evidence="1">
        <text>S-ubiquitinyl-[E2 ubiquitin-conjugating enzyme]-L-cysteine + [acceptor protein]-L-lysine = [E2 ubiquitin-conjugating enzyme]-L-cysteine + N(6)-ubiquitinyl-[acceptor protein]-L-lysine.</text>
        <dbReference type="EC" id="2.3.2.27"/>
    </reaction>
</comment>
<evidence type="ECO:0000259" key="11">
    <source>
        <dbReference type="PROSITE" id="PS50089"/>
    </source>
</evidence>
<keyword evidence="7" id="KW-0862">Zinc</keyword>
<organism evidence="12 13">
    <name type="scientific">Sesamum angolense</name>
    <dbReference type="NCBI Taxonomy" id="2727404"/>
    <lineage>
        <taxon>Eukaryota</taxon>
        <taxon>Viridiplantae</taxon>
        <taxon>Streptophyta</taxon>
        <taxon>Embryophyta</taxon>
        <taxon>Tracheophyta</taxon>
        <taxon>Spermatophyta</taxon>
        <taxon>Magnoliopsida</taxon>
        <taxon>eudicotyledons</taxon>
        <taxon>Gunneridae</taxon>
        <taxon>Pentapetalae</taxon>
        <taxon>asterids</taxon>
        <taxon>lamiids</taxon>
        <taxon>Lamiales</taxon>
        <taxon>Pedaliaceae</taxon>
        <taxon>Sesamum</taxon>
    </lineage>
</organism>
<dbReference type="InterPro" id="IPR001841">
    <property type="entry name" value="Znf_RING"/>
</dbReference>
<evidence type="ECO:0000256" key="5">
    <source>
        <dbReference type="ARBA" id="ARBA00022771"/>
    </source>
</evidence>
<name>A0AAE1WMG6_9LAMI</name>
<proteinExistence type="predicted"/>
<feature type="domain" description="RING-type" evidence="11">
    <location>
        <begin position="382"/>
        <end position="423"/>
    </location>
</feature>
<evidence type="ECO:0000313" key="13">
    <source>
        <dbReference type="Proteomes" id="UP001289374"/>
    </source>
</evidence>
<feature type="compositionally biased region" description="Polar residues" evidence="9">
    <location>
        <begin position="10"/>
        <end position="21"/>
    </location>
</feature>
<dbReference type="GO" id="GO:0016567">
    <property type="term" value="P:protein ubiquitination"/>
    <property type="evidence" value="ECO:0007669"/>
    <property type="project" value="TreeGrafter"/>
</dbReference>
<evidence type="ECO:0000313" key="12">
    <source>
        <dbReference type="EMBL" id="KAK4395986.1"/>
    </source>
</evidence>
<evidence type="ECO:0000256" key="3">
    <source>
        <dbReference type="ARBA" id="ARBA00022679"/>
    </source>
</evidence>
<evidence type="ECO:0000256" key="9">
    <source>
        <dbReference type="SAM" id="MobiDB-lite"/>
    </source>
</evidence>
<dbReference type="PROSITE" id="PS50089">
    <property type="entry name" value="ZF_RING_2"/>
    <property type="match status" value="1"/>
</dbReference>
<protein>
    <recommendedName>
        <fullName evidence="2">RING-type E3 ubiquitin transferase</fullName>
        <ecNumber evidence="2">2.3.2.27</ecNumber>
    </recommendedName>
</protein>
<dbReference type="AlphaFoldDB" id="A0AAE1WMG6"/>
<feature type="region of interest" description="Disordered" evidence="9">
    <location>
        <begin position="1"/>
        <end position="21"/>
    </location>
</feature>
<sequence>MDGYSVHNLGESSQSSTLGYTRDNSAVNNSSTSLLSTCALCHRILAFDNETGDLEIISVCGDCKFLLLEDLQTTSPDVYPRRMPISRRRYDSSESVESIFSQQFSQIITLARQNHSTVFDYDNQSVDGDGAARLMQRTSSRTTPSGSRRWRRVFSDTESDGFDSLYGESESNVSFRRYRAFHGEADTLSYSAYGGDSDASVDGQSFLDNENFGNPNGGSEIESDTDIDPMNAGLYHWNSEDEEEEDEGEDDSEWEEAQNDGNTLDSLRAGAQLHGSSRLNGSNVYINWRRQFLSPEVESRFGIGERIQAHTGDLLTNFEESEARNYAGNSGDYLDSRGFENLLEHLAETESSRRGAPPASLSFVNNMPCMTINEDKLDSMACAICKDSFTVGTVVNELPCFHLYHPSCILPWLSTRNTCPLCRYEMPTDDKDYEARKRNEGNEYDTLLIHQHDVNDDSSLDATYDGVMDEPSQLHHGREQREVLNADSVGVNGVRDVPRNRWFFLAAAAAPIVSMVGISLMLWFRNPSADRRCTSSHIPYRRDDSQRRWWSFF</sequence>
<dbReference type="GO" id="GO:0061630">
    <property type="term" value="F:ubiquitin protein ligase activity"/>
    <property type="evidence" value="ECO:0007669"/>
    <property type="project" value="UniProtKB-EC"/>
</dbReference>
<keyword evidence="13" id="KW-1185">Reference proteome</keyword>
<keyword evidence="3" id="KW-0808">Transferase</keyword>
<keyword evidence="10" id="KW-0812">Transmembrane</keyword>
<dbReference type="FunFam" id="3.30.40.10:FF:000127">
    <property type="entry name" value="E3 ubiquitin-protein ligase RNF181"/>
    <property type="match status" value="1"/>
</dbReference>
<accession>A0AAE1WMG6</accession>
<evidence type="ECO:0000256" key="4">
    <source>
        <dbReference type="ARBA" id="ARBA00022723"/>
    </source>
</evidence>
<keyword evidence="6" id="KW-0833">Ubl conjugation pathway</keyword>
<evidence type="ECO:0000256" key="1">
    <source>
        <dbReference type="ARBA" id="ARBA00000900"/>
    </source>
</evidence>
<dbReference type="SUPFAM" id="SSF57850">
    <property type="entry name" value="RING/U-box"/>
    <property type="match status" value="1"/>
</dbReference>
<evidence type="ECO:0000256" key="6">
    <source>
        <dbReference type="ARBA" id="ARBA00022786"/>
    </source>
</evidence>
<dbReference type="GO" id="GO:0008270">
    <property type="term" value="F:zinc ion binding"/>
    <property type="evidence" value="ECO:0007669"/>
    <property type="project" value="UniProtKB-KW"/>
</dbReference>
<feature type="compositionally biased region" description="Polar residues" evidence="9">
    <location>
        <begin position="202"/>
        <end position="214"/>
    </location>
</feature>
<reference evidence="12" key="2">
    <citation type="journal article" date="2024" name="Plant">
        <title>Genomic evolution and insights into agronomic trait innovations of Sesamum species.</title>
        <authorList>
            <person name="Miao H."/>
            <person name="Wang L."/>
            <person name="Qu L."/>
            <person name="Liu H."/>
            <person name="Sun Y."/>
            <person name="Le M."/>
            <person name="Wang Q."/>
            <person name="Wei S."/>
            <person name="Zheng Y."/>
            <person name="Lin W."/>
            <person name="Duan Y."/>
            <person name="Cao H."/>
            <person name="Xiong S."/>
            <person name="Wang X."/>
            <person name="Wei L."/>
            <person name="Li C."/>
            <person name="Ma Q."/>
            <person name="Ju M."/>
            <person name="Zhao R."/>
            <person name="Li G."/>
            <person name="Mu C."/>
            <person name="Tian Q."/>
            <person name="Mei H."/>
            <person name="Zhang T."/>
            <person name="Gao T."/>
            <person name="Zhang H."/>
        </authorList>
    </citation>
    <scope>NUCLEOTIDE SEQUENCE</scope>
    <source>
        <strain evidence="12">K16</strain>
    </source>
</reference>
<comment type="caution">
    <text evidence="12">The sequence shown here is derived from an EMBL/GenBank/DDBJ whole genome shotgun (WGS) entry which is preliminary data.</text>
</comment>
<keyword evidence="5 8" id="KW-0863">Zinc-finger</keyword>
<feature type="transmembrane region" description="Helical" evidence="10">
    <location>
        <begin position="502"/>
        <end position="524"/>
    </location>
</feature>
<dbReference type="PANTHER" id="PTHR15710">
    <property type="entry name" value="E3 UBIQUITIN-PROTEIN LIGASE PRAJA"/>
    <property type="match status" value="1"/>
</dbReference>
<keyword evidence="10" id="KW-1133">Transmembrane helix</keyword>
<feature type="region of interest" description="Disordered" evidence="9">
    <location>
        <begin position="201"/>
        <end position="259"/>
    </location>
</feature>
<dbReference type="EMBL" id="JACGWL010000008">
    <property type="protein sequence ID" value="KAK4395986.1"/>
    <property type="molecule type" value="Genomic_DNA"/>
</dbReference>
<keyword evidence="4" id="KW-0479">Metal-binding</keyword>
<dbReference type="Pfam" id="PF13639">
    <property type="entry name" value="zf-RING_2"/>
    <property type="match status" value="1"/>
</dbReference>
<dbReference type="SMART" id="SM00184">
    <property type="entry name" value="RING"/>
    <property type="match status" value="1"/>
</dbReference>
<reference evidence="12" key="1">
    <citation type="submission" date="2020-06" db="EMBL/GenBank/DDBJ databases">
        <authorList>
            <person name="Li T."/>
            <person name="Hu X."/>
            <person name="Zhang T."/>
            <person name="Song X."/>
            <person name="Zhang H."/>
            <person name="Dai N."/>
            <person name="Sheng W."/>
            <person name="Hou X."/>
            <person name="Wei L."/>
        </authorList>
    </citation>
    <scope>NUCLEOTIDE SEQUENCE</scope>
    <source>
        <strain evidence="12">K16</strain>
        <tissue evidence="12">Leaf</tissue>
    </source>
</reference>